<feature type="transmembrane region" description="Helical" evidence="2">
    <location>
        <begin position="377"/>
        <end position="394"/>
    </location>
</feature>
<dbReference type="InterPro" id="IPR001296">
    <property type="entry name" value="Glyco_trans_1"/>
</dbReference>
<dbReference type="CDD" id="cd03809">
    <property type="entry name" value="GT4_MtfB-like"/>
    <property type="match status" value="1"/>
</dbReference>
<gene>
    <name evidence="4" type="ORF">WMO63_21815</name>
</gene>
<organism evidence="4 5">
    <name type="scientific">Niallia hominis</name>
    <dbReference type="NCBI Taxonomy" id="3133173"/>
    <lineage>
        <taxon>Bacteria</taxon>
        <taxon>Bacillati</taxon>
        <taxon>Bacillota</taxon>
        <taxon>Bacilli</taxon>
        <taxon>Bacillales</taxon>
        <taxon>Bacillaceae</taxon>
        <taxon>Niallia</taxon>
    </lineage>
</organism>
<evidence type="ECO:0000256" key="2">
    <source>
        <dbReference type="SAM" id="Phobius"/>
    </source>
</evidence>
<dbReference type="EC" id="2.4.-.-" evidence="4"/>
<keyword evidence="2" id="KW-0472">Membrane</keyword>
<evidence type="ECO:0000313" key="4">
    <source>
        <dbReference type="EMBL" id="MEQ2468300.1"/>
    </source>
</evidence>
<feature type="transmembrane region" description="Helical" evidence="2">
    <location>
        <begin position="400"/>
        <end position="423"/>
    </location>
</feature>
<keyword evidence="1 4" id="KW-0808">Transferase</keyword>
<feature type="transmembrane region" description="Helical" evidence="2">
    <location>
        <begin position="160"/>
        <end position="177"/>
    </location>
</feature>
<dbReference type="Proteomes" id="UP001465426">
    <property type="component" value="Unassembled WGS sequence"/>
</dbReference>
<dbReference type="RefSeq" id="WP_349205396.1">
    <property type="nucleotide sequence ID" value="NZ_JBBMFN010000091.1"/>
</dbReference>
<sequence>MLLTYFLFCLIIAFLSLYLVRKDSLFSPFKFILLINTIYILAPVGIYGVLNYNHSALIQIFPSLYSDFASIFMLHLYLYFVLIILGIRFLVRKKYNIVNLNNIDVTYSDRFIANIAVFFSLIGVIFILIAINMVGFDAYREYNIEATIGGNPVAQSFKSQGEMIFAIFSLPIIKYLFSKKRIISLFSLFLFLVIVSLIGGARKFLVFPFIFFIIAYLQNKVIGKKDYWKYGVLGVGIIFVAAIIQGVREKAESIISLKLFTRTILDQIGFAYLVPNGYVYYNYDAILNIHFSIIDFFKQIFNPIVFSIPRFIFPQKDELIFEVTNPNLNFDFHTVGGNSFIEYFLSNSVWALIIAYPIIILLITCIFIINQKYKNSVLVYIYTGSLISLAWFNYNWGYVIATKFFIMQVVITLLLFNLCIMILRKWKPKIMNKNQNEKIIYINGRFLTQSITGVQRFAIQLLKSLDRIIGNNECVAEKLTVIVLVPQSVVTQTDFLNIKIEKVGKLSGHLWEQIELPFFARNGLLINLCNTAPLLHFNQIATIHDAAVFAVPDGYSKAFRIWYKIVYFISSRIAHNIITVSNFSKRELCKYLKISEEKIGVIIEGKEHIYEHIADNAVLEKNSICMPFILAVSSMNPNKNFKGIVESLKYLDESFQVIIAGGTNPKVFGENLELSERVKHIGYVTDSELRALYEHASCFVYPSFYEGFGLPPIEAMSSKCPVVVSNYGSLPEICDDAVLYCNPYDSKDIADKINQVMKDDVLRKALISKGESRADYYSWDIAAKEMIDHIVLTLNKN</sequence>
<keyword evidence="2" id="KW-1133">Transmembrane helix</keyword>
<feature type="transmembrane region" description="Helical" evidence="2">
    <location>
        <begin position="349"/>
        <end position="370"/>
    </location>
</feature>
<protein>
    <submittedName>
        <fullName evidence="4">Glycosyltransferase</fullName>
        <ecNumber evidence="4">2.4.-.-</ecNumber>
    </submittedName>
</protein>
<accession>A0ABV1F4I6</accession>
<keyword evidence="5" id="KW-1185">Reference proteome</keyword>
<reference evidence="4 5" key="1">
    <citation type="submission" date="2024-03" db="EMBL/GenBank/DDBJ databases">
        <title>Human intestinal bacterial collection.</title>
        <authorList>
            <person name="Pauvert C."/>
            <person name="Hitch T.C.A."/>
            <person name="Clavel T."/>
        </authorList>
    </citation>
    <scope>NUCLEOTIDE SEQUENCE [LARGE SCALE GENOMIC DNA]</scope>
    <source>
        <strain evidence="4 5">CLA-SR-H024</strain>
    </source>
</reference>
<feature type="transmembrane region" description="Helical" evidence="2">
    <location>
        <begin position="32"/>
        <end position="50"/>
    </location>
</feature>
<proteinExistence type="predicted"/>
<evidence type="ECO:0000256" key="1">
    <source>
        <dbReference type="ARBA" id="ARBA00022679"/>
    </source>
</evidence>
<comment type="caution">
    <text evidence="4">The sequence shown here is derived from an EMBL/GenBank/DDBJ whole genome shotgun (WGS) entry which is preliminary data.</text>
</comment>
<dbReference type="PANTHER" id="PTHR46401:SF2">
    <property type="entry name" value="GLYCOSYLTRANSFERASE WBBK-RELATED"/>
    <property type="match status" value="1"/>
</dbReference>
<evidence type="ECO:0000313" key="5">
    <source>
        <dbReference type="Proteomes" id="UP001465426"/>
    </source>
</evidence>
<dbReference type="Gene3D" id="3.40.50.2000">
    <property type="entry name" value="Glycogen Phosphorylase B"/>
    <property type="match status" value="1"/>
</dbReference>
<name>A0ABV1F4I6_9BACI</name>
<feature type="transmembrane region" description="Helical" evidence="2">
    <location>
        <begin position="5"/>
        <end position="20"/>
    </location>
</feature>
<dbReference type="SUPFAM" id="SSF53756">
    <property type="entry name" value="UDP-Glycosyltransferase/glycogen phosphorylase"/>
    <property type="match status" value="1"/>
</dbReference>
<feature type="transmembrane region" description="Helical" evidence="2">
    <location>
        <begin position="189"/>
        <end position="215"/>
    </location>
</feature>
<dbReference type="Pfam" id="PF00534">
    <property type="entry name" value="Glycos_transf_1"/>
    <property type="match status" value="1"/>
</dbReference>
<feature type="transmembrane region" description="Helical" evidence="2">
    <location>
        <begin position="70"/>
        <end position="91"/>
    </location>
</feature>
<feature type="transmembrane region" description="Helical" evidence="2">
    <location>
        <begin position="227"/>
        <end position="247"/>
    </location>
</feature>
<evidence type="ECO:0000259" key="3">
    <source>
        <dbReference type="Pfam" id="PF00534"/>
    </source>
</evidence>
<dbReference type="EMBL" id="JBBMFN010000091">
    <property type="protein sequence ID" value="MEQ2468300.1"/>
    <property type="molecule type" value="Genomic_DNA"/>
</dbReference>
<feature type="transmembrane region" description="Helical" evidence="2">
    <location>
        <begin position="111"/>
        <end position="131"/>
    </location>
</feature>
<keyword evidence="2" id="KW-0812">Transmembrane</keyword>
<dbReference type="GO" id="GO:0016757">
    <property type="term" value="F:glycosyltransferase activity"/>
    <property type="evidence" value="ECO:0007669"/>
    <property type="project" value="UniProtKB-KW"/>
</dbReference>
<dbReference type="PANTHER" id="PTHR46401">
    <property type="entry name" value="GLYCOSYLTRANSFERASE WBBK-RELATED"/>
    <property type="match status" value="1"/>
</dbReference>
<keyword evidence="4" id="KW-0328">Glycosyltransferase</keyword>
<feature type="domain" description="Glycosyl transferase family 1" evidence="3">
    <location>
        <begin position="627"/>
        <end position="772"/>
    </location>
</feature>